<sequence>MQRFKTLMTALSLGLIIVATTPIAFAAQPLLTPKELQIRLIDPNVRVIDIRDAKAYAVGHIPGAINAPYGQWRGPASNPGELPTLPKLTTLVQSLGLSPATHAVVVSSGADATDFGASARVYWTLKVLGLKELSVLNGGVKAWSNAQLPQNNQAVKIAASNYQPQLDASLIASTDEVAQHVKAKDALLIDARPAAFFNGETRAPAARVAGTLPAAVNLQHDKWFVPGSAIFVGTDQAKQIAASSPIHSAKETVSFCNTGHWAATNWFALSEVLGQPKVKLYPGSMAAWSQDPNGLPIANQPSRTAQLMMDAKLWIAKTFN</sequence>
<dbReference type="PANTHER" id="PTHR43855:SF1">
    <property type="entry name" value="THIOSULFATE SULFURTRANSFERASE"/>
    <property type="match status" value="1"/>
</dbReference>
<keyword evidence="1" id="KW-0677">Repeat</keyword>
<keyword evidence="2" id="KW-0732">Signal</keyword>
<evidence type="ECO:0000256" key="1">
    <source>
        <dbReference type="ARBA" id="ARBA00022737"/>
    </source>
</evidence>
<dbReference type="EMBL" id="MSYM01000017">
    <property type="protein sequence ID" value="OLP05274.1"/>
    <property type="molecule type" value="Genomic_DNA"/>
</dbReference>
<evidence type="ECO:0000313" key="4">
    <source>
        <dbReference type="EMBL" id="OLP05274.1"/>
    </source>
</evidence>
<dbReference type="AlphaFoldDB" id="A0A1Q8YB49"/>
<dbReference type="SMART" id="SM00450">
    <property type="entry name" value="RHOD"/>
    <property type="match status" value="2"/>
</dbReference>
<protein>
    <submittedName>
        <fullName evidence="4">Putative 3-mercaptopyruvate sulfurtransferase SseA</fullName>
        <ecNumber evidence="4">2.8.1.2</ecNumber>
    </submittedName>
</protein>
<keyword evidence="4" id="KW-0670">Pyruvate</keyword>
<dbReference type="Proteomes" id="UP000185911">
    <property type="component" value="Unassembled WGS sequence"/>
</dbReference>
<dbReference type="PANTHER" id="PTHR43855">
    <property type="entry name" value="THIOSULFATE SULFURTRANSFERASE"/>
    <property type="match status" value="1"/>
</dbReference>
<feature type="signal peptide" evidence="2">
    <location>
        <begin position="1"/>
        <end position="26"/>
    </location>
</feature>
<dbReference type="InterPro" id="IPR001763">
    <property type="entry name" value="Rhodanese-like_dom"/>
</dbReference>
<dbReference type="Gene3D" id="3.40.250.10">
    <property type="entry name" value="Rhodanese-like domain"/>
    <property type="match status" value="2"/>
</dbReference>
<feature type="domain" description="Rhodanese" evidence="3">
    <location>
        <begin position="41"/>
        <end position="152"/>
    </location>
</feature>
<gene>
    <name evidence="4" type="ORF">BLL52_3399</name>
</gene>
<dbReference type="Pfam" id="PF00581">
    <property type="entry name" value="Rhodanese"/>
    <property type="match status" value="2"/>
</dbReference>
<organism evidence="4 5">
    <name type="scientific">Rhodoferax antarcticus ANT.BR</name>
    <dbReference type="NCBI Taxonomy" id="1111071"/>
    <lineage>
        <taxon>Bacteria</taxon>
        <taxon>Pseudomonadati</taxon>
        <taxon>Pseudomonadota</taxon>
        <taxon>Betaproteobacteria</taxon>
        <taxon>Burkholderiales</taxon>
        <taxon>Comamonadaceae</taxon>
        <taxon>Rhodoferax</taxon>
    </lineage>
</organism>
<name>A0A1Q8YB49_9BURK</name>
<dbReference type="PROSITE" id="PS50206">
    <property type="entry name" value="RHODANESE_3"/>
    <property type="match status" value="2"/>
</dbReference>
<evidence type="ECO:0000259" key="3">
    <source>
        <dbReference type="PROSITE" id="PS50206"/>
    </source>
</evidence>
<evidence type="ECO:0000313" key="5">
    <source>
        <dbReference type="Proteomes" id="UP000185911"/>
    </source>
</evidence>
<dbReference type="CDD" id="cd01448">
    <property type="entry name" value="TST_Repeat_1"/>
    <property type="match status" value="1"/>
</dbReference>
<feature type="chain" id="PRO_5012886887" evidence="2">
    <location>
        <begin position="27"/>
        <end position="320"/>
    </location>
</feature>
<dbReference type="EC" id="2.8.1.2" evidence="4"/>
<evidence type="ECO:0000256" key="2">
    <source>
        <dbReference type="SAM" id="SignalP"/>
    </source>
</evidence>
<keyword evidence="4" id="KW-0808">Transferase</keyword>
<dbReference type="GO" id="GO:0016784">
    <property type="term" value="F:3-mercaptopyruvate sulfurtransferase activity"/>
    <property type="evidence" value="ECO:0007669"/>
    <property type="project" value="UniProtKB-EC"/>
</dbReference>
<feature type="domain" description="Rhodanese" evidence="3">
    <location>
        <begin position="182"/>
        <end position="292"/>
    </location>
</feature>
<dbReference type="InterPro" id="IPR036873">
    <property type="entry name" value="Rhodanese-like_dom_sf"/>
</dbReference>
<dbReference type="CDD" id="cd01449">
    <property type="entry name" value="TST_Repeat_2"/>
    <property type="match status" value="1"/>
</dbReference>
<proteinExistence type="predicted"/>
<dbReference type="STRING" id="81479.RA876_10930"/>
<comment type="caution">
    <text evidence="4">The sequence shown here is derived from an EMBL/GenBank/DDBJ whole genome shotgun (WGS) entry which is preliminary data.</text>
</comment>
<dbReference type="SUPFAM" id="SSF52821">
    <property type="entry name" value="Rhodanese/Cell cycle control phosphatase"/>
    <property type="match status" value="2"/>
</dbReference>
<keyword evidence="5" id="KW-1185">Reference proteome</keyword>
<accession>A0A1Q8YB49</accession>
<reference evidence="4 5" key="1">
    <citation type="submission" date="2017-01" db="EMBL/GenBank/DDBJ databases">
        <title>Genome sequence of Rhodoferax antarcticus ANT.BR, a psychrophilic purple nonsulfur bacterium from an Antarctic microbial mat.</title>
        <authorList>
            <person name="Baker J."/>
            <person name="Riester C."/>
            <person name="Skinner B."/>
            <person name="Newell A."/>
            <person name="Swingley W."/>
            <person name="Madigan M."/>
            <person name="Jung D."/>
            <person name="Asao M."/>
            <person name="Chen M."/>
            <person name="Loughlin P."/>
            <person name="Pan H."/>
            <person name="Lin S."/>
            <person name="Li N."/>
            <person name="Shaw J."/>
            <person name="Prado M."/>
            <person name="Sherman C."/>
            <person name="Li X."/>
            <person name="Tang J."/>
            <person name="Blankenship R."/>
            <person name="Zhao T."/>
            <person name="Touchman J."/>
            <person name="Sattley M."/>
        </authorList>
    </citation>
    <scope>NUCLEOTIDE SEQUENCE [LARGE SCALE GENOMIC DNA]</scope>
    <source>
        <strain evidence="4 5">ANT.BR</strain>
    </source>
</reference>
<dbReference type="InterPro" id="IPR051126">
    <property type="entry name" value="Thiosulfate_sulfurtransferase"/>
</dbReference>